<comment type="similarity">
    <text evidence="7">Belongs to the TRAP transporter large permease family.</text>
</comment>
<feature type="transmembrane region" description="Helical" evidence="7">
    <location>
        <begin position="341"/>
        <end position="363"/>
    </location>
</feature>
<evidence type="ECO:0000256" key="3">
    <source>
        <dbReference type="ARBA" id="ARBA00022519"/>
    </source>
</evidence>
<dbReference type="Pfam" id="PF06808">
    <property type="entry name" value="DctM"/>
    <property type="match status" value="1"/>
</dbReference>
<protein>
    <recommendedName>
        <fullName evidence="7">TRAP transporter large permease protein</fullName>
    </recommendedName>
</protein>
<dbReference type="PIRSF" id="PIRSF006066">
    <property type="entry name" value="HI0050"/>
    <property type="match status" value="1"/>
</dbReference>
<evidence type="ECO:0000256" key="1">
    <source>
        <dbReference type="ARBA" id="ARBA00004429"/>
    </source>
</evidence>
<accession>A0A1N7KAP3</accession>
<evidence type="ECO:0000256" key="6">
    <source>
        <dbReference type="ARBA" id="ARBA00023136"/>
    </source>
</evidence>
<evidence type="ECO:0000256" key="2">
    <source>
        <dbReference type="ARBA" id="ARBA00022475"/>
    </source>
</evidence>
<evidence type="ECO:0000313" key="9">
    <source>
        <dbReference type="EMBL" id="SIS58494.1"/>
    </source>
</evidence>
<gene>
    <name evidence="9" type="ORF">SAMN05421795_101753</name>
</gene>
<feature type="transmembrane region" description="Helical" evidence="7">
    <location>
        <begin position="221"/>
        <end position="243"/>
    </location>
</feature>
<dbReference type="STRING" id="407234.SAMN05421795_101753"/>
<feature type="transmembrane region" description="Helical" evidence="7">
    <location>
        <begin position="249"/>
        <end position="270"/>
    </location>
</feature>
<keyword evidence="7" id="KW-0813">Transport</keyword>
<reference evidence="10" key="1">
    <citation type="submission" date="2017-01" db="EMBL/GenBank/DDBJ databases">
        <authorList>
            <person name="Varghese N."/>
            <person name="Submissions S."/>
        </authorList>
    </citation>
    <scope>NUCLEOTIDE SEQUENCE [LARGE SCALE GENOMIC DNA]</scope>
    <source>
        <strain evidence="10">DSM 18714</strain>
    </source>
</reference>
<comment type="function">
    <text evidence="7">Part of the tripartite ATP-independent periplasmic (TRAP) transport system.</text>
</comment>
<comment type="subunit">
    <text evidence="7">The complex comprises the extracytoplasmic solute receptor protein and the two transmembrane proteins.</text>
</comment>
<dbReference type="InterPro" id="IPR004681">
    <property type="entry name" value="TRAP_DctM"/>
</dbReference>
<feature type="transmembrane region" description="Helical" evidence="7">
    <location>
        <begin position="174"/>
        <end position="200"/>
    </location>
</feature>
<comment type="subcellular location">
    <subcellularLocation>
        <location evidence="1 7">Cell inner membrane</location>
        <topology evidence="1 7">Multi-pass membrane protein</topology>
    </subcellularLocation>
</comment>
<dbReference type="InterPro" id="IPR010656">
    <property type="entry name" value="DctM"/>
</dbReference>
<feature type="transmembrane region" description="Helical" evidence="7">
    <location>
        <begin position="282"/>
        <end position="300"/>
    </location>
</feature>
<evidence type="ECO:0000256" key="4">
    <source>
        <dbReference type="ARBA" id="ARBA00022692"/>
    </source>
</evidence>
<evidence type="ECO:0000313" key="10">
    <source>
        <dbReference type="Proteomes" id="UP000186098"/>
    </source>
</evidence>
<proteinExistence type="inferred from homology"/>
<feature type="transmembrane region" description="Helical" evidence="7">
    <location>
        <begin position="62"/>
        <end position="89"/>
    </location>
</feature>
<evidence type="ECO:0000259" key="8">
    <source>
        <dbReference type="Pfam" id="PF06808"/>
    </source>
</evidence>
<feature type="transmembrane region" description="Helical" evidence="7">
    <location>
        <begin position="410"/>
        <end position="435"/>
    </location>
</feature>
<sequence length="436" mass="44536">MSDLTLGFVSFPLLLVLIFLRAPIGLAMLAVGAGGLMVLTGGPATVLAMLKSQSFSTFASYNLAAIPMFLLMGNLAALGGMSAALFAAARAVIGHRRGGMAMAAIGACAGFGAICGSSLATAATMGQVALPELRRAGHSGGFAAATLAAGGTLGVLIPPSVVLVVYAILTQQNIAQLFLAAMVPGLLAALFYAGAVALYVRAHPDEGQPTPALPWRARLLALVRIWPVAGLFALVVGGIYGGWFTPVEGAAVGAAGAFVIALAGGGITLARLGAALLETARTSAMIFFILLGAALYNSFLARAQVPQELSSLVAASGLGPWAVLGLILLLYLVLGCLMDSLSMILLTIPIFFPLVMGLDFGLAPDHVAIWFGILVLIVVEVGLITPPVGMNLFVIQALDRTVPISATYGAVLWFVAADMARVALLVAVPAVTLFLL</sequence>
<name>A0A1N7KAP3_9RHOB</name>
<dbReference type="Proteomes" id="UP000186098">
    <property type="component" value="Unassembled WGS sequence"/>
</dbReference>
<keyword evidence="3 7" id="KW-0997">Cell inner membrane</keyword>
<dbReference type="EMBL" id="FTOM01000001">
    <property type="protein sequence ID" value="SIS58494.1"/>
    <property type="molecule type" value="Genomic_DNA"/>
</dbReference>
<feature type="domain" description="TRAP C4-dicarboxylate transport system permease DctM subunit" evidence="8">
    <location>
        <begin position="13"/>
        <end position="430"/>
    </location>
</feature>
<dbReference type="RefSeq" id="WP_076363529.1">
    <property type="nucleotide sequence ID" value="NZ_FTOM01000001.1"/>
</dbReference>
<dbReference type="GO" id="GO:0005886">
    <property type="term" value="C:plasma membrane"/>
    <property type="evidence" value="ECO:0007669"/>
    <property type="project" value="UniProtKB-SubCell"/>
</dbReference>
<dbReference type="NCBIfam" id="TIGR00786">
    <property type="entry name" value="dctM"/>
    <property type="match status" value="1"/>
</dbReference>
<dbReference type="GO" id="GO:0022857">
    <property type="term" value="F:transmembrane transporter activity"/>
    <property type="evidence" value="ECO:0007669"/>
    <property type="project" value="UniProtKB-UniRule"/>
</dbReference>
<evidence type="ECO:0000256" key="7">
    <source>
        <dbReference type="RuleBase" id="RU369079"/>
    </source>
</evidence>
<feature type="transmembrane region" description="Helical" evidence="7">
    <location>
        <begin position="369"/>
        <end position="398"/>
    </location>
</feature>
<feature type="transmembrane region" description="Helical" evidence="7">
    <location>
        <begin position="31"/>
        <end position="50"/>
    </location>
</feature>
<feature type="transmembrane region" description="Helical" evidence="7">
    <location>
        <begin position="101"/>
        <end position="130"/>
    </location>
</feature>
<dbReference type="OrthoDB" id="9790209at2"/>
<feature type="transmembrane region" description="Helical" evidence="7">
    <location>
        <begin position="142"/>
        <end position="168"/>
    </location>
</feature>
<evidence type="ECO:0000256" key="5">
    <source>
        <dbReference type="ARBA" id="ARBA00022989"/>
    </source>
</evidence>
<keyword evidence="5 7" id="KW-1133">Transmembrane helix</keyword>
<keyword evidence="6 7" id="KW-0472">Membrane</keyword>
<dbReference type="PANTHER" id="PTHR33362:SF5">
    <property type="entry name" value="C4-DICARBOXYLATE TRAP TRANSPORTER LARGE PERMEASE PROTEIN DCTM"/>
    <property type="match status" value="1"/>
</dbReference>
<organism evidence="9 10">
    <name type="scientific">Phaeovulum vinaykumarii</name>
    <dbReference type="NCBI Taxonomy" id="407234"/>
    <lineage>
        <taxon>Bacteria</taxon>
        <taxon>Pseudomonadati</taxon>
        <taxon>Pseudomonadota</taxon>
        <taxon>Alphaproteobacteria</taxon>
        <taxon>Rhodobacterales</taxon>
        <taxon>Paracoccaceae</taxon>
        <taxon>Phaeovulum</taxon>
    </lineage>
</organism>
<dbReference type="AlphaFoldDB" id="A0A1N7KAP3"/>
<dbReference type="PANTHER" id="PTHR33362">
    <property type="entry name" value="SIALIC ACID TRAP TRANSPORTER PERMEASE PROTEIN SIAT-RELATED"/>
    <property type="match status" value="1"/>
</dbReference>
<keyword evidence="4 7" id="KW-0812">Transmembrane</keyword>
<keyword evidence="10" id="KW-1185">Reference proteome</keyword>
<keyword evidence="2" id="KW-1003">Cell membrane</keyword>
<feature type="transmembrane region" description="Helical" evidence="7">
    <location>
        <begin position="312"/>
        <end position="334"/>
    </location>
</feature>